<reference evidence="1" key="1">
    <citation type="submission" date="2022-08" db="EMBL/GenBank/DDBJ databases">
        <title>Genome sequence of Vagococcus luciliae DSM 112651.</title>
        <authorList>
            <person name="Juan G."/>
            <person name="Anja P."/>
            <person name="Rolf D."/>
            <person name="Kampfer P."/>
            <person name="Vilcinskas A."/>
        </authorList>
    </citation>
    <scope>NUCLEOTIDE SEQUENCE</scope>
    <source>
        <strain evidence="1">G314FT</strain>
    </source>
</reference>
<dbReference type="EMBL" id="CP102451">
    <property type="protein sequence ID" value="UUV98274.1"/>
    <property type="molecule type" value="Genomic_DNA"/>
</dbReference>
<name>A0ABY5NXF4_9ENTE</name>
<dbReference type="SUPFAM" id="SSF101386">
    <property type="entry name" value="all-alpha NTP pyrophosphatases"/>
    <property type="match status" value="1"/>
</dbReference>
<dbReference type="CDD" id="cd11537">
    <property type="entry name" value="NTP-PPase_RS21-C6_like"/>
    <property type="match status" value="1"/>
</dbReference>
<dbReference type="Proteomes" id="UP001058273">
    <property type="component" value="Chromosome"/>
</dbReference>
<organism evidence="1 2">
    <name type="scientific">Vagococcus luciliae</name>
    <dbReference type="NCBI Taxonomy" id="2920380"/>
    <lineage>
        <taxon>Bacteria</taxon>
        <taxon>Bacillati</taxon>
        <taxon>Bacillota</taxon>
        <taxon>Bacilli</taxon>
        <taxon>Lactobacillales</taxon>
        <taxon>Enterococcaceae</taxon>
        <taxon>Vagococcus</taxon>
    </lineage>
</organism>
<evidence type="ECO:0000313" key="1">
    <source>
        <dbReference type="EMBL" id="UUV98274.1"/>
    </source>
</evidence>
<dbReference type="PIRSF" id="PIRSF029826">
    <property type="entry name" value="UCP029826_pph"/>
    <property type="match status" value="1"/>
</dbReference>
<dbReference type="Pfam" id="PF12643">
    <property type="entry name" value="MazG-like"/>
    <property type="match status" value="1"/>
</dbReference>
<evidence type="ECO:0000313" key="2">
    <source>
        <dbReference type="Proteomes" id="UP001058273"/>
    </source>
</evidence>
<dbReference type="RefSeq" id="WP_423837520.1">
    <property type="nucleotide sequence ID" value="NZ_CP102451.1"/>
</dbReference>
<sequence length="103" mass="11994">MIESVINLTSIERINEFRKARGWNHVGKEKDLAISISLEANELLEIFQWLDNSEAVKQTERLEEELADVLIYSYTLADKLGFNIDDIIEKKLIKNAQKYPVNR</sequence>
<dbReference type="InterPro" id="IPR025984">
    <property type="entry name" value="DCTPP"/>
</dbReference>
<evidence type="ECO:0008006" key="3">
    <source>
        <dbReference type="Google" id="ProtNLM"/>
    </source>
</evidence>
<gene>
    <name evidence="1" type="ORF">G314FT_03660</name>
</gene>
<dbReference type="Gene3D" id="1.10.287.1080">
    <property type="entry name" value="MazG-like"/>
    <property type="match status" value="1"/>
</dbReference>
<reference evidence="1" key="2">
    <citation type="submission" date="2022-08" db="EMBL/GenBank/DDBJ databases">
        <authorList>
            <person name="Poehlein A."/>
            <person name="Guzman J."/>
            <person name="Daniel R."/>
            <person name="Vilcinskas A."/>
        </authorList>
    </citation>
    <scope>NUCLEOTIDE SEQUENCE</scope>
    <source>
        <strain evidence="1">G314FT</strain>
    </source>
</reference>
<dbReference type="PANTHER" id="PTHR46523">
    <property type="entry name" value="DCTP PYROPHOSPHATASE 1"/>
    <property type="match status" value="1"/>
</dbReference>
<protein>
    <recommendedName>
        <fullName evidence="3">Nucleotide pyrophosphohydrolase</fullName>
    </recommendedName>
</protein>
<accession>A0ABY5NXF4</accession>
<dbReference type="InterPro" id="IPR052555">
    <property type="entry name" value="dCTP_Pyrophosphatase"/>
</dbReference>
<keyword evidence="2" id="KW-1185">Reference proteome</keyword>
<proteinExistence type="predicted"/>
<dbReference type="PANTHER" id="PTHR46523:SF1">
    <property type="entry name" value="DCTP PYROPHOSPHATASE 1"/>
    <property type="match status" value="1"/>
</dbReference>